<dbReference type="OrthoDB" id="6253113at2759"/>
<feature type="region of interest" description="Disordered" evidence="2">
    <location>
        <begin position="159"/>
        <end position="205"/>
    </location>
</feature>
<evidence type="ECO:0000256" key="2">
    <source>
        <dbReference type="SAM" id="MobiDB-lite"/>
    </source>
</evidence>
<feature type="compositionally biased region" description="Polar residues" evidence="2">
    <location>
        <begin position="804"/>
        <end position="814"/>
    </location>
</feature>
<organism evidence="3 4">
    <name type="scientific">Clonorchis sinensis</name>
    <name type="common">Chinese liver fluke</name>
    <dbReference type="NCBI Taxonomy" id="79923"/>
    <lineage>
        <taxon>Eukaryota</taxon>
        <taxon>Metazoa</taxon>
        <taxon>Spiralia</taxon>
        <taxon>Lophotrochozoa</taxon>
        <taxon>Platyhelminthes</taxon>
        <taxon>Trematoda</taxon>
        <taxon>Digenea</taxon>
        <taxon>Opisthorchiida</taxon>
        <taxon>Opisthorchiata</taxon>
        <taxon>Opisthorchiidae</taxon>
        <taxon>Clonorchis</taxon>
    </lineage>
</organism>
<feature type="coiled-coil region" evidence="1">
    <location>
        <begin position="226"/>
        <end position="253"/>
    </location>
</feature>
<evidence type="ECO:0000313" key="3">
    <source>
        <dbReference type="EMBL" id="KAG5450892.1"/>
    </source>
</evidence>
<reference evidence="3 4" key="2">
    <citation type="journal article" date="2021" name="Genomics">
        <title>High-quality reference genome for Clonorchis sinensis.</title>
        <authorList>
            <person name="Young N.D."/>
            <person name="Stroehlein A.J."/>
            <person name="Kinkar L."/>
            <person name="Wang T."/>
            <person name="Sohn W.M."/>
            <person name="Chang B.C.H."/>
            <person name="Kaur P."/>
            <person name="Weisz D."/>
            <person name="Dudchenko O."/>
            <person name="Aiden E.L."/>
            <person name="Korhonen P.K."/>
            <person name="Gasser R.B."/>
        </authorList>
    </citation>
    <scope>NUCLEOTIDE SEQUENCE [LARGE SCALE GENOMIC DNA]</scope>
    <source>
        <strain evidence="3">Cs-k2</strain>
    </source>
</reference>
<sequence length="949" mass="105819">MSPDKEPPKFRLISVPMVKCKPPKSPVSLASSSGFDDPRLRFSLVEAAPNIVNLCHLSHPALAMCCDQPVNAFEENHSADFHPEYFNTIPLKSALQKTCALAAHNSVRGFREKPPSSELIHEFAYRSSNPIQTGSCKCSNLEEPICPIVLQHDPKFPKETNRCSEGPPTHQTAPFSGNNVQINGDLKPRDIEEKNGETTPEVTNSDEGKLVLNDFDRVLDELFGRKTLLLEKLSQEEQKLKELTREEQALARSCNIQNGSSNNIPNGHIHTSLSDLSSHEFRVSSISGATTCLRPPFKWRSSRRSKSAHERAPESASPKMYPAYRYSDVSNPFYAPSNPEKRVVTGNRIPPDEANPANMPKRLMRWLRQNRRRTTVGDSRRQSTGFFGVVDRSPPSKGGQTQRTRGSSMPPVERNKPVSSDTLQAENFRATKNQSNCPMPNMNQLHSNSGVTPVQNGQLYHIRPITVPGTYTFVLQNELEFNHARIPVGTDGNRAVSAEDKFTKIRVLPQTYVSSANVQPFPASIGYAYIKQSTKVPADSRTVDSAPTARQKSGMQNAFVQHLPTHLSQQQTAPTWTTVRRESRPLLHQQKVTPSPPPLPPKVCTRYSMDKQLLCDGRIRYHPTTVNSNLHVKPLASETVTSGTQMQLLLAPMLQPNLGNGSVKKTQLPAVYMHPVGTDMPQTCAVQLNQPSGTLSWHPIINTQPLIPNKSAQTRFFGGYEFLTEDQLRSARPTAQFISSSQLRRQAAQQQQITPRSNPSHLLPANMWPSFRPTRQEYVAQIFSPDVPAEHSVTRANDRCGTRGRQSTNQTYPFRPLGSTNAIFTNRNSIAISENEKLGNYVVQMAGDLSQGYGEPWKLPAGPGRTQALSAERKLSDHLPQSWISQSHEPSTDRQVLLERTFLPVDVADEVLFKRSLADRGRDVHHYPFSSSGISTRVNLLPWREKPSG</sequence>
<feature type="compositionally biased region" description="Basic and acidic residues" evidence="2">
    <location>
        <begin position="186"/>
        <end position="196"/>
    </location>
</feature>
<evidence type="ECO:0000256" key="1">
    <source>
        <dbReference type="SAM" id="Coils"/>
    </source>
</evidence>
<feature type="compositionally biased region" description="Polar residues" evidence="2">
    <location>
        <begin position="398"/>
        <end position="407"/>
    </location>
</feature>
<evidence type="ECO:0000313" key="4">
    <source>
        <dbReference type="Proteomes" id="UP000286415"/>
    </source>
</evidence>
<feature type="region of interest" description="Disordered" evidence="2">
    <location>
        <begin position="793"/>
        <end position="814"/>
    </location>
</feature>
<protein>
    <submittedName>
        <fullName evidence="3">Uncharacterized protein</fullName>
    </submittedName>
</protein>
<keyword evidence="4" id="KW-1185">Reference proteome</keyword>
<keyword evidence="1" id="KW-0175">Coiled coil</keyword>
<dbReference type="Proteomes" id="UP000286415">
    <property type="component" value="Unassembled WGS sequence"/>
</dbReference>
<proteinExistence type="predicted"/>
<accession>A0A8T1MPS9</accession>
<comment type="caution">
    <text evidence="3">The sequence shown here is derived from an EMBL/GenBank/DDBJ whole genome shotgun (WGS) entry which is preliminary data.</text>
</comment>
<name>A0A8T1MPS9_CLOSI</name>
<dbReference type="AlphaFoldDB" id="A0A8T1MPS9"/>
<feature type="region of interest" description="Disordered" evidence="2">
    <location>
        <begin position="300"/>
        <end position="319"/>
    </location>
</feature>
<feature type="compositionally biased region" description="Polar residues" evidence="2">
    <location>
        <begin position="169"/>
        <end position="182"/>
    </location>
</feature>
<reference evidence="3 4" key="1">
    <citation type="journal article" date="2018" name="Biotechnol. Adv.">
        <title>Improved genomic resources and new bioinformatic workflow for the carcinogenic parasite Clonorchis sinensis: Biotechnological implications.</title>
        <authorList>
            <person name="Wang D."/>
            <person name="Korhonen P.K."/>
            <person name="Gasser R.B."/>
            <person name="Young N.D."/>
        </authorList>
    </citation>
    <scope>NUCLEOTIDE SEQUENCE [LARGE SCALE GENOMIC DNA]</scope>
    <source>
        <strain evidence="3">Cs-k2</strain>
    </source>
</reference>
<gene>
    <name evidence="3" type="ORF">CSKR_109270</name>
</gene>
<dbReference type="EMBL" id="NIRI02000042">
    <property type="protein sequence ID" value="KAG5450892.1"/>
    <property type="molecule type" value="Genomic_DNA"/>
</dbReference>
<feature type="region of interest" description="Disordered" evidence="2">
    <location>
        <begin position="371"/>
        <end position="423"/>
    </location>
</feature>